<evidence type="ECO:0000313" key="1">
    <source>
        <dbReference type="EMBL" id="MBB3118880.1"/>
    </source>
</evidence>
<evidence type="ECO:0000313" key="2">
    <source>
        <dbReference type="Proteomes" id="UP000541535"/>
    </source>
</evidence>
<reference evidence="1 2" key="1">
    <citation type="submission" date="2020-08" db="EMBL/GenBank/DDBJ databases">
        <title>Genomic Encyclopedia of Type Strains, Phase III (KMG-III): the genomes of soil and plant-associated and newly described type strains.</title>
        <authorList>
            <person name="Whitman W."/>
        </authorList>
    </citation>
    <scope>NUCLEOTIDE SEQUENCE [LARGE SCALE GENOMIC DNA]</scope>
    <source>
        <strain evidence="1 2">CECT 8897</strain>
    </source>
</reference>
<accession>A0A7W5FTH7</accession>
<dbReference type="EMBL" id="JACHXD010000004">
    <property type="protein sequence ID" value="MBB3118880.1"/>
    <property type="molecule type" value="Genomic_DNA"/>
</dbReference>
<name>A0A7W5FTH7_9BURK</name>
<proteinExistence type="predicted"/>
<dbReference type="AlphaFoldDB" id="A0A7W5FTH7"/>
<comment type="caution">
    <text evidence="1">The sequence shown here is derived from an EMBL/GenBank/DDBJ whole genome shotgun (WGS) entry which is preliminary data.</text>
</comment>
<organism evidence="1 2">
    <name type="scientific">Pseudoduganella violacea</name>
    <dbReference type="NCBI Taxonomy" id="1715466"/>
    <lineage>
        <taxon>Bacteria</taxon>
        <taxon>Pseudomonadati</taxon>
        <taxon>Pseudomonadota</taxon>
        <taxon>Betaproteobacteria</taxon>
        <taxon>Burkholderiales</taxon>
        <taxon>Oxalobacteraceae</taxon>
        <taxon>Telluria group</taxon>
        <taxon>Pseudoduganella</taxon>
    </lineage>
</organism>
<protein>
    <submittedName>
        <fullName evidence="1">Uncharacterized protein</fullName>
    </submittedName>
</protein>
<dbReference type="Proteomes" id="UP000541535">
    <property type="component" value="Unassembled WGS sequence"/>
</dbReference>
<dbReference type="RefSeq" id="WP_183440754.1">
    <property type="nucleotide sequence ID" value="NZ_JACHXD010000004.1"/>
</dbReference>
<gene>
    <name evidence="1" type="ORF">FHS03_001925</name>
</gene>
<sequence length="61" mass="7065">MKPKDEDKPQVAMAQAIRTITENWAGHIEFHRTMARVARVKFLALVAEGFTEEQALQLVRW</sequence>
<keyword evidence="2" id="KW-1185">Reference proteome</keyword>